<name>A0ABQ4QTD1_9HYPH</name>
<gene>
    <name evidence="3" type="ORF">OPKNFCMD_0920</name>
</gene>
<comment type="caution">
    <text evidence="3">The sequence shown here is derived from an EMBL/GenBank/DDBJ whole genome shotgun (WGS) entry which is preliminary data.</text>
</comment>
<accession>A0ABQ4QTD1</accession>
<evidence type="ECO:0000313" key="4">
    <source>
        <dbReference type="Proteomes" id="UP001055167"/>
    </source>
</evidence>
<protein>
    <recommendedName>
        <fullName evidence="5">Porin family protein</fullName>
    </recommendedName>
</protein>
<evidence type="ECO:0000256" key="1">
    <source>
        <dbReference type="SAM" id="MobiDB-lite"/>
    </source>
</evidence>
<evidence type="ECO:0000256" key="2">
    <source>
        <dbReference type="SAM" id="SignalP"/>
    </source>
</evidence>
<keyword evidence="4" id="KW-1185">Reference proteome</keyword>
<proteinExistence type="predicted"/>
<evidence type="ECO:0000313" key="3">
    <source>
        <dbReference type="EMBL" id="GJD48204.1"/>
    </source>
</evidence>
<sequence>MHSAKRWPLAAASCVWGLVLTLPARAAEDFSGFYAGVNAGYAFQAGGRSGDPVTAPPRLSGGRAEDLPPSASRAAGHNPAMPKGRRGRAPDR</sequence>
<evidence type="ECO:0008006" key="5">
    <source>
        <dbReference type="Google" id="ProtNLM"/>
    </source>
</evidence>
<organism evidence="3 4">
    <name type="scientific">Methylobacterium crusticola</name>
    <dbReference type="NCBI Taxonomy" id="1697972"/>
    <lineage>
        <taxon>Bacteria</taxon>
        <taxon>Pseudomonadati</taxon>
        <taxon>Pseudomonadota</taxon>
        <taxon>Alphaproteobacteria</taxon>
        <taxon>Hyphomicrobiales</taxon>
        <taxon>Methylobacteriaceae</taxon>
        <taxon>Methylobacterium</taxon>
    </lineage>
</organism>
<feature type="signal peptide" evidence="2">
    <location>
        <begin position="1"/>
        <end position="26"/>
    </location>
</feature>
<dbReference type="Proteomes" id="UP001055167">
    <property type="component" value="Unassembled WGS sequence"/>
</dbReference>
<dbReference type="RefSeq" id="WP_128561451.1">
    <property type="nucleotide sequence ID" value="NZ_BPQH01000002.1"/>
</dbReference>
<feature type="compositionally biased region" description="Basic residues" evidence="1">
    <location>
        <begin position="83"/>
        <end position="92"/>
    </location>
</feature>
<reference evidence="3" key="2">
    <citation type="submission" date="2021-08" db="EMBL/GenBank/DDBJ databases">
        <authorList>
            <person name="Tani A."/>
            <person name="Ola A."/>
            <person name="Ogura Y."/>
            <person name="Katsura K."/>
            <person name="Hayashi T."/>
        </authorList>
    </citation>
    <scope>NUCLEOTIDE SEQUENCE</scope>
    <source>
        <strain evidence="3">KCTC 52305</strain>
    </source>
</reference>
<feature type="chain" id="PRO_5046769848" description="Porin family protein" evidence="2">
    <location>
        <begin position="27"/>
        <end position="92"/>
    </location>
</feature>
<dbReference type="EMBL" id="BPQH01000002">
    <property type="protein sequence ID" value="GJD48204.1"/>
    <property type="molecule type" value="Genomic_DNA"/>
</dbReference>
<feature type="region of interest" description="Disordered" evidence="1">
    <location>
        <begin position="45"/>
        <end position="92"/>
    </location>
</feature>
<keyword evidence="2" id="KW-0732">Signal</keyword>
<reference evidence="3" key="1">
    <citation type="journal article" date="2021" name="Front. Microbiol.">
        <title>Comprehensive Comparative Genomics and Phenotyping of Methylobacterium Species.</title>
        <authorList>
            <person name="Alessa O."/>
            <person name="Ogura Y."/>
            <person name="Fujitani Y."/>
            <person name="Takami H."/>
            <person name="Hayashi T."/>
            <person name="Sahin N."/>
            <person name="Tani A."/>
        </authorList>
    </citation>
    <scope>NUCLEOTIDE SEQUENCE</scope>
    <source>
        <strain evidence="3">KCTC 52305</strain>
    </source>
</reference>